<reference evidence="1 2" key="1">
    <citation type="submission" date="2019-03" db="EMBL/GenBank/DDBJ databases">
        <title>Genomic Encyclopedia of Archaeal and Bacterial Type Strains, Phase II (KMG-II): from individual species to whole genera.</title>
        <authorList>
            <person name="Goeker M."/>
        </authorList>
    </citation>
    <scope>NUCLEOTIDE SEQUENCE [LARGE SCALE GENOMIC DNA]</scope>
    <source>
        <strain evidence="1 2">DSM 25687</strain>
    </source>
</reference>
<dbReference type="AlphaFoldDB" id="A0A4R6QH95"/>
<evidence type="ECO:0000313" key="1">
    <source>
        <dbReference type="EMBL" id="TDP61726.1"/>
    </source>
</evidence>
<dbReference type="PANTHER" id="PTHR43611">
    <property type="entry name" value="ALPHA-D-GLUCOSE 1-PHOSPHATE PHOSPHATASE"/>
    <property type="match status" value="1"/>
</dbReference>
<keyword evidence="1" id="KW-0378">Hydrolase</keyword>
<dbReference type="CDD" id="cd02603">
    <property type="entry name" value="HAD_sEH-N_like"/>
    <property type="match status" value="1"/>
</dbReference>
<proteinExistence type="predicted"/>
<dbReference type="SFLD" id="SFLDG01129">
    <property type="entry name" value="C1.5:_HAD__Beta-PGM__Phosphata"/>
    <property type="match status" value="1"/>
</dbReference>
<dbReference type="InterPro" id="IPR023214">
    <property type="entry name" value="HAD_sf"/>
</dbReference>
<organism evidence="1 2">
    <name type="scientific">Flavobacterium dankookense</name>
    <dbReference type="NCBI Taxonomy" id="706186"/>
    <lineage>
        <taxon>Bacteria</taxon>
        <taxon>Pseudomonadati</taxon>
        <taxon>Bacteroidota</taxon>
        <taxon>Flavobacteriia</taxon>
        <taxon>Flavobacteriales</taxon>
        <taxon>Flavobacteriaceae</taxon>
        <taxon>Flavobacterium</taxon>
    </lineage>
</organism>
<dbReference type="Proteomes" id="UP000295260">
    <property type="component" value="Unassembled WGS sequence"/>
</dbReference>
<dbReference type="InterPro" id="IPR023198">
    <property type="entry name" value="PGP-like_dom2"/>
</dbReference>
<name>A0A4R6QH95_9FLAO</name>
<dbReference type="Gene3D" id="3.40.50.1000">
    <property type="entry name" value="HAD superfamily/HAD-like"/>
    <property type="match status" value="1"/>
</dbReference>
<dbReference type="OrthoDB" id="9797415at2"/>
<dbReference type="RefSeq" id="WP_133531536.1">
    <property type="nucleotide sequence ID" value="NZ_SNXR01000002.1"/>
</dbReference>
<dbReference type="Gene3D" id="1.10.150.240">
    <property type="entry name" value="Putative phosphatase, domain 2"/>
    <property type="match status" value="1"/>
</dbReference>
<sequence length="202" mass="23863">MINAIIFDFGDVFINLEKEKSIEEFKKLGLDGPNEELLAQNDLFEKGKITELQFIESFQKFIPNASVEEIVKAWNSLIGDFPLYRLEFLQMLSSRYRLFLLTNTDSIHISRFEHKVGMSFYSDFYRCFEKVYYSYEMGMRKPQPEIFTTILNKHDLSPKRTLFVDDKKINTDMAENLGLYVWNLQVGKEDVVDLFEQKHLPL</sequence>
<dbReference type="NCBIfam" id="TIGR01509">
    <property type="entry name" value="HAD-SF-IA-v3"/>
    <property type="match status" value="1"/>
</dbReference>
<dbReference type="SUPFAM" id="SSF56784">
    <property type="entry name" value="HAD-like"/>
    <property type="match status" value="1"/>
</dbReference>
<keyword evidence="2" id="KW-1185">Reference proteome</keyword>
<dbReference type="InterPro" id="IPR036412">
    <property type="entry name" value="HAD-like_sf"/>
</dbReference>
<dbReference type="SFLD" id="SFLDS00003">
    <property type="entry name" value="Haloacid_Dehalogenase"/>
    <property type="match status" value="1"/>
</dbReference>
<evidence type="ECO:0000313" key="2">
    <source>
        <dbReference type="Proteomes" id="UP000295260"/>
    </source>
</evidence>
<accession>A0A4R6QH95</accession>
<comment type="caution">
    <text evidence="1">The sequence shown here is derived from an EMBL/GenBank/DDBJ whole genome shotgun (WGS) entry which is preliminary data.</text>
</comment>
<dbReference type="PANTHER" id="PTHR43611:SF3">
    <property type="entry name" value="FLAVIN MONONUCLEOTIDE HYDROLASE 1, CHLOROPLATIC"/>
    <property type="match status" value="1"/>
</dbReference>
<dbReference type="InterPro" id="IPR006439">
    <property type="entry name" value="HAD-SF_hydro_IA"/>
</dbReference>
<protein>
    <submittedName>
        <fullName evidence="1">Putative hydrolase of the HAD superfamily</fullName>
    </submittedName>
</protein>
<dbReference type="GO" id="GO:0016787">
    <property type="term" value="F:hydrolase activity"/>
    <property type="evidence" value="ECO:0007669"/>
    <property type="project" value="UniProtKB-KW"/>
</dbReference>
<gene>
    <name evidence="1" type="ORF">BC748_0140</name>
</gene>
<dbReference type="Pfam" id="PF00702">
    <property type="entry name" value="Hydrolase"/>
    <property type="match status" value="1"/>
</dbReference>
<dbReference type="EMBL" id="SNXR01000002">
    <property type="protein sequence ID" value="TDP61726.1"/>
    <property type="molecule type" value="Genomic_DNA"/>
</dbReference>